<dbReference type="EMBL" id="MFFX01000042">
    <property type="protein sequence ID" value="OGF18698.1"/>
    <property type="molecule type" value="Genomic_DNA"/>
</dbReference>
<dbReference type="Pfam" id="PF13180">
    <property type="entry name" value="PDZ_2"/>
    <property type="match status" value="1"/>
</dbReference>
<feature type="domain" description="PDZ" evidence="3">
    <location>
        <begin position="306"/>
        <end position="358"/>
    </location>
</feature>
<dbReference type="GO" id="GO:0008233">
    <property type="term" value="F:peptidase activity"/>
    <property type="evidence" value="ECO:0007669"/>
    <property type="project" value="UniProtKB-KW"/>
</dbReference>
<evidence type="ECO:0000256" key="2">
    <source>
        <dbReference type="ARBA" id="ARBA00022801"/>
    </source>
</evidence>
<dbReference type="AlphaFoldDB" id="A0A1F5RWC7"/>
<evidence type="ECO:0000313" key="4">
    <source>
        <dbReference type="EMBL" id="OGF18698.1"/>
    </source>
</evidence>
<evidence type="ECO:0000313" key="5">
    <source>
        <dbReference type="Proteomes" id="UP000178682"/>
    </source>
</evidence>
<dbReference type="Proteomes" id="UP000178682">
    <property type="component" value="Unassembled WGS sequence"/>
</dbReference>
<protein>
    <recommendedName>
        <fullName evidence="3">PDZ domain-containing protein</fullName>
    </recommendedName>
</protein>
<evidence type="ECO:0000256" key="1">
    <source>
        <dbReference type="ARBA" id="ARBA00022670"/>
    </source>
</evidence>
<accession>A0A1F5RWC7</accession>
<evidence type="ECO:0000259" key="3">
    <source>
        <dbReference type="PROSITE" id="PS50106"/>
    </source>
</evidence>
<name>A0A1F5RWC7_9BACT</name>
<dbReference type="PROSITE" id="PS50106">
    <property type="entry name" value="PDZ"/>
    <property type="match status" value="1"/>
</dbReference>
<dbReference type="Gene3D" id="2.30.42.10">
    <property type="match status" value="1"/>
</dbReference>
<dbReference type="CDD" id="cd06779">
    <property type="entry name" value="cpPDZ_Deg_HtrA-like"/>
    <property type="match status" value="1"/>
</dbReference>
<reference evidence="4 5" key="1">
    <citation type="journal article" date="2016" name="Nat. Commun.">
        <title>Thousands of microbial genomes shed light on interconnected biogeochemical processes in an aquifer system.</title>
        <authorList>
            <person name="Anantharaman K."/>
            <person name="Brown C.T."/>
            <person name="Hug L.A."/>
            <person name="Sharon I."/>
            <person name="Castelle C.J."/>
            <person name="Probst A.J."/>
            <person name="Thomas B.C."/>
            <person name="Singh A."/>
            <person name="Wilkins M.J."/>
            <person name="Karaoz U."/>
            <person name="Brodie E.L."/>
            <person name="Williams K.H."/>
            <person name="Hubbard S.S."/>
            <person name="Banfield J.F."/>
        </authorList>
    </citation>
    <scope>NUCLEOTIDE SEQUENCE [LARGE SCALE GENOMIC DNA]</scope>
</reference>
<dbReference type="SMART" id="SM00228">
    <property type="entry name" value="PDZ"/>
    <property type="match status" value="1"/>
</dbReference>
<keyword evidence="1" id="KW-0645">Protease</keyword>
<gene>
    <name evidence="4" type="ORF">A3G56_02630</name>
</gene>
<dbReference type="InterPro" id="IPR036034">
    <property type="entry name" value="PDZ_sf"/>
</dbReference>
<dbReference type="GO" id="GO:0006508">
    <property type="term" value="P:proteolysis"/>
    <property type="evidence" value="ECO:0007669"/>
    <property type="project" value="UniProtKB-KW"/>
</dbReference>
<dbReference type="PANTHER" id="PTHR43343">
    <property type="entry name" value="PEPTIDASE S12"/>
    <property type="match status" value="1"/>
</dbReference>
<sequence>MSKRNLFLLITIIGLSLLSGVVGGLVVRSYLLNLSFDVPLFGDINLGSSYRRGNLIISQPRKVVVQQDDRLAGVVAEAQKSVVDFYLKKNKPALAPFNQPALNAAPFYFNYERVGRGLVLTNDGWALTSAKISQPENFIAVDYEGNIMPLESTAENKAGGYFVKVRGQNLAAVQFADKGDAAVGQLLAVLHDDEVRVAYVENILKTANAGAVQSSEGWYRRIKISPSSLTRGDIVFNLSGLALGLYAADDLVMPIGYYVQPLANLLNKTEWRQTYLGVNYFSLSALVSEQELAGALLAPDAKGVAVVKNSPAAQAGLKAGDIILEIDGVKVDADNDLSELIQSYQPGKEIELTILRGKNKEKIKVKLGGG</sequence>
<dbReference type="PANTHER" id="PTHR43343:SF3">
    <property type="entry name" value="PROTEASE DO-LIKE 8, CHLOROPLASTIC"/>
    <property type="match status" value="1"/>
</dbReference>
<keyword evidence="2" id="KW-0378">Hydrolase</keyword>
<comment type="caution">
    <text evidence="4">The sequence shown here is derived from an EMBL/GenBank/DDBJ whole genome shotgun (WGS) entry which is preliminary data.</text>
</comment>
<proteinExistence type="predicted"/>
<dbReference type="InterPro" id="IPR051201">
    <property type="entry name" value="Chloro_Bact_Ser_Proteases"/>
</dbReference>
<dbReference type="InterPro" id="IPR001478">
    <property type="entry name" value="PDZ"/>
</dbReference>
<dbReference type="SUPFAM" id="SSF50156">
    <property type="entry name" value="PDZ domain-like"/>
    <property type="match status" value="1"/>
</dbReference>
<organism evidence="4 5">
    <name type="scientific">Candidatus Falkowbacteria bacterium RIFCSPLOWO2_12_FULL_45_10</name>
    <dbReference type="NCBI Taxonomy" id="1797990"/>
    <lineage>
        <taxon>Bacteria</taxon>
        <taxon>Candidatus Falkowiibacteriota</taxon>
    </lineage>
</organism>